<organism evidence="1 2">
    <name type="scientific">Heliobacterium chlorum</name>
    <dbReference type="NCBI Taxonomy" id="2698"/>
    <lineage>
        <taxon>Bacteria</taxon>
        <taxon>Bacillati</taxon>
        <taxon>Bacillota</taxon>
        <taxon>Clostridia</taxon>
        <taxon>Eubacteriales</taxon>
        <taxon>Heliobacteriaceae</taxon>
        <taxon>Heliobacterium</taxon>
    </lineage>
</organism>
<sequence>MEFPRIQIEQQFTRIQAQTIPRRFELHNELPQLTFERSQPHVEITRTPPQVQIDQTAARASVGFRKMVDLEAYQAQLAMQNSYEYIEKKAEEGDRIGAIENKENPIPDIALESAFPETPEINIASLPAERPQIDVTLGQLSFNFTPSTINYQFTPGSVSGEYQPSRVSISVVQQGYVKITPPPPKISLTV</sequence>
<keyword evidence="2" id="KW-1185">Reference proteome</keyword>
<evidence type="ECO:0000313" key="1">
    <source>
        <dbReference type="EMBL" id="MBC9784465.1"/>
    </source>
</evidence>
<protein>
    <submittedName>
        <fullName evidence="1">Uncharacterized protein</fullName>
    </submittedName>
</protein>
<dbReference type="InterPro" id="IPR045527">
    <property type="entry name" value="DUF6470"/>
</dbReference>
<comment type="caution">
    <text evidence="1">The sequence shown here is derived from an EMBL/GenBank/DDBJ whole genome shotgun (WGS) entry which is preliminary data.</text>
</comment>
<gene>
    <name evidence="1" type="ORF">H1S01_08065</name>
</gene>
<dbReference type="Pfam" id="PF20074">
    <property type="entry name" value="DUF6470"/>
    <property type="match status" value="1"/>
</dbReference>
<evidence type="ECO:0000313" key="2">
    <source>
        <dbReference type="Proteomes" id="UP000617402"/>
    </source>
</evidence>
<dbReference type="RefSeq" id="WP_188039581.1">
    <property type="nucleotide sequence ID" value="NZ_JACVHF010000006.1"/>
</dbReference>
<proteinExistence type="predicted"/>
<dbReference type="Proteomes" id="UP000617402">
    <property type="component" value="Unassembled WGS sequence"/>
</dbReference>
<dbReference type="EMBL" id="JACVHF010000006">
    <property type="protein sequence ID" value="MBC9784465.1"/>
    <property type="molecule type" value="Genomic_DNA"/>
</dbReference>
<accession>A0ABR7T3A5</accession>
<reference evidence="1 2" key="1">
    <citation type="submission" date="2020-07" db="EMBL/GenBank/DDBJ databases">
        <title>Draft whole-genome sequence of Heliobacterium chlorum DSM 3682, type strain.</title>
        <authorList>
            <person name="Kyndt J.A."/>
            <person name="Meyer T.E."/>
            <person name="Imhoff J.F."/>
        </authorList>
    </citation>
    <scope>NUCLEOTIDE SEQUENCE [LARGE SCALE GENOMIC DNA]</scope>
    <source>
        <strain evidence="1 2">DSM 3682</strain>
    </source>
</reference>
<name>A0ABR7T3A5_HELCL</name>